<feature type="compositionally biased region" description="Basic and acidic residues" evidence="1">
    <location>
        <begin position="1"/>
        <end position="40"/>
    </location>
</feature>
<dbReference type="Pfam" id="PF11387">
    <property type="entry name" value="DUF2795"/>
    <property type="match status" value="1"/>
</dbReference>
<evidence type="ECO:0000256" key="1">
    <source>
        <dbReference type="SAM" id="MobiDB-lite"/>
    </source>
</evidence>
<dbReference type="InterPro" id="IPR021527">
    <property type="entry name" value="DUF2795"/>
</dbReference>
<feature type="region of interest" description="Disordered" evidence="1">
    <location>
        <begin position="117"/>
        <end position="140"/>
    </location>
</feature>
<feature type="compositionally biased region" description="Polar residues" evidence="1">
    <location>
        <begin position="118"/>
        <end position="127"/>
    </location>
</feature>
<comment type="caution">
    <text evidence="2">The sequence shown here is derived from an EMBL/GenBank/DDBJ whole genome shotgun (WGS) entry which is preliminary data.</text>
</comment>
<dbReference type="RefSeq" id="WP_030279325.1">
    <property type="nucleotide sequence ID" value="NZ_JBEZVI010000001.1"/>
</dbReference>
<protein>
    <submittedName>
        <fullName evidence="2">DUF2795 domain-containing protein</fullName>
    </submittedName>
</protein>
<dbReference type="Proteomes" id="UP001550853">
    <property type="component" value="Unassembled WGS sequence"/>
</dbReference>
<gene>
    <name evidence="2" type="ORF">AB0E61_01165</name>
</gene>
<feature type="region of interest" description="Disordered" evidence="1">
    <location>
        <begin position="1"/>
        <end position="72"/>
    </location>
</feature>
<dbReference type="EMBL" id="JBEZVI010000001">
    <property type="protein sequence ID" value="MEU3708694.1"/>
    <property type="molecule type" value="Genomic_DNA"/>
</dbReference>
<accession>A0ABV2YT29</accession>
<reference evidence="2 3" key="1">
    <citation type="submission" date="2024-06" db="EMBL/GenBank/DDBJ databases">
        <title>The Natural Products Discovery Center: Release of the First 8490 Sequenced Strains for Exploring Actinobacteria Biosynthetic Diversity.</title>
        <authorList>
            <person name="Kalkreuter E."/>
            <person name="Kautsar S.A."/>
            <person name="Yang D."/>
            <person name="Bader C.D."/>
            <person name="Teijaro C.N."/>
            <person name="Fluegel L."/>
            <person name="Davis C.M."/>
            <person name="Simpson J.R."/>
            <person name="Lauterbach L."/>
            <person name="Steele A.D."/>
            <person name="Gui C."/>
            <person name="Meng S."/>
            <person name="Li G."/>
            <person name="Viehrig K."/>
            <person name="Ye F."/>
            <person name="Su P."/>
            <person name="Kiefer A.F."/>
            <person name="Nichols A."/>
            <person name="Cepeda A.J."/>
            <person name="Yan W."/>
            <person name="Fan B."/>
            <person name="Jiang Y."/>
            <person name="Adhikari A."/>
            <person name="Zheng C.-J."/>
            <person name="Schuster L."/>
            <person name="Cowan T.M."/>
            <person name="Smanski M.J."/>
            <person name="Chevrette M.G."/>
            <person name="De Carvalho L.P.S."/>
            <person name="Shen B."/>
        </authorList>
    </citation>
    <scope>NUCLEOTIDE SEQUENCE [LARGE SCALE GENOMIC DNA]</scope>
    <source>
        <strain evidence="2 3">NPDC033039</strain>
    </source>
</reference>
<evidence type="ECO:0000313" key="3">
    <source>
        <dbReference type="Proteomes" id="UP001550853"/>
    </source>
</evidence>
<name>A0ABV2YT29_9ACTN</name>
<organism evidence="2 3">
    <name type="scientific">Streptomyces catenulae</name>
    <dbReference type="NCBI Taxonomy" id="66875"/>
    <lineage>
        <taxon>Bacteria</taxon>
        <taxon>Bacillati</taxon>
        <taxon>Actinomycetota</taxon>
        <taxon>Actinomycetes</taxon>
        <taxon>Kitasatosporales</taxon>
        <taxon>Streptomycetaceae</taxon>
        <taxon>Streptomyces</taxon>
    </lineage>
</organism>
<evidence type="ECO:0000313" key="2">
    <source>
        <dbReference type="EMBL" id="MEU3708694.1"/>
    </source>
</evidence>
<proteinExistence type="predicted"/>
<keyword evidence="3" id="KW-1185">Reference proteome</keyword>
<sequence length="140" mass="15534">MVMEHGADKIGPARDEMMKKELRAEMTADRSLRAAEDRELQPAGEDQPEVAQAPDRVFRGGTPRGMTEEDVGIRSDIARHLGRSIYPADKPSVVDKLRRDNAPDRLVSLAEKLPSEGTYPNVQSIAQSLGLGTERRRGRE</sequence>